<dbReference type="AlphaFoldDB" id="A0A1F7RXT3"/>
<proteinExistence type="predicted"/>
<reference evidence="1 2" key="1">
    <citation type="journal article" date="2016" name="Nat. Commun.">
        <title>Thousands of microbial genomes shed light on interconnected biogeochemical processes in an aquifer system.</title>
        <authorList>
            <person name="Anantharaman K."/>
            <person name="Brown C.T."/>
            <person name="Hug L.A."/>
            <person name="Sharon I."/>
            <person name="Castelle C.J."/>
            <person name="Probst A.J."/>
            <person name="Thomas B.C."/>
            <person name="Singh A."/>
            <person name="Wilkins M.J."/>
            <person name="Karaoz U."/>
            <person name="Brodie E.L."/>
            <person name="Williams K.H."/>
            <person name="Hubbard S.S."/>
            <person name="Banfield J.F."/>
        </authorList>
    </citation>
    <scope>NUCLEOTIDE SEQUENCE [LARGE SCALE GENOMIC DNA]</scope>
</reference>
<organism evidence="1 2">
    <name type="scientific">Candidatus Schekmanbacteria bacterium RBG_13_48_7</name>
    <dbReference type="NCBI Taxonomy" id="1817878"/>
    <lineage>
        <taxon>Bacteria</taxon>
        <taxon>Candidatus Schekmaniibacteriota</taxon>
    </lineage>
</organism>
<evidence type="ECO:0000313" key="1">
    <source>
        <dbReference type="EMBL" id="OGL46271.1"/>
    </source>
</evidence>
<name>A0A1F7RXT3_9BACT</name>
<accession>A0A1F7RXT3</accession>
<gene>
    <name evidence="1" type="ORF">A2161_14840</name>
</gene>
<dbReference type="Proteomes" id="UP000179266">
    <property type="component" value="Unassembled WGS sequence"/>
</dbReference>
<comment type="caution">
    <text evidence="1">The sequence shown here is derived from an EMBL/GenBank/DDBJ whole genome shotgun (WGS) entry which is preliminary data.</text>
</comment>
<evidence type="ECO:0000313" key="2">
    <source>
        <dbReference type="Proteomes" id="UP000179266"/>
    </source>
</evidence>
<protein>
    <submittedName>
        <fullName evidence="1">Uncharacterized protein</fullName>
    </submittedName>
</protein>
<dbReference type="EMBL" id="MGDD01000138">
    <property type="protein sequence ID" value="OGL46271.1"/>
    <property type="molecule type" value="Genomic_DNA"/>
</dbReference>
<sequence>MASDLLASVPYCTGVYMWSKTVSCFETPAFYAYFNISDPADDFMLYAWYTYWVNVTQAGKWTPPNP</sequence>